<gene>
    <name evidence="2" type="ORF">Pan241w_37590</name>
</gene>
<organism evidence="2 3">
    <name type="scientific">Gimesia alba</name>
    <dbReference type="NCBI Taxonomy" id="2527973"/>
    <lineage>
        <taxon>Bacteria</taxon>
        <taxon>Pseudomonadati</taxon>
        <taxon>Planctomycetota</taxon>
        <taxon>Planctomycetia</taxon>
        <taxon>Planctomycetales</taxon>
        <taxon>Planctomycetaceae</taxon>
        <taxon>Gimesia</taxon>
    </lineage>
</organism>
<accession>A0A517RIE5</accession>
<evidence type="ECO:0000256" key="1">
    <source>
        <dbReference type="SAM" id="Phobius"/>
    </source>
</evidence>
<keyword evidence="3" id="KW-1185">Reference proteome</keyword>
<reference evidence="2 3" key="1">
    <citation type="submission" date="2019-02" db="EMBL/GenBank/DDBJ databases">
        <title>Deep-cultivation of Planctomycetes and their phenomic and genomic characterization uncovers novel biology.</title>
        <authorList>
            <person name="Wiegand S."/>
            <person name="Jogler M."/>
            <person name="Boedeker C."/>
            <person name="Pinto D."/>
            <person name="Vollmers J."/>
            <person name="Rivas-Marin E."/>
            <person name="Kohn T."/>
            <person name="Peeters S.H."/>
            <person name="Heuer A."/>
            <person name="Rast P."/>
            <person name="Oberbeckmann S."/>
            <person name="Bunk B."/>
            <person name="Jeske O."/>
            <person name="Meyerdierks A."/>
            <person name="Storesund J.E."/>
            <person name="Kallscheuer N."/>
            <person name="Luecker S."/>
            <person name="Lage O.M."/>
            <person name="Pohl T."/>
            <person name="Merkel B.J."/>
            <person name="Hornburger P."/>
            <person name="Mueller R.-W."/>
            <person name="Bruemmer F."/>
            <person name="Labrenz M."/>
            <person name="Spormann A.M."/>
            <person name="Op den Camp H."/>
            <person name="Overmann J."/>
            <person name="Amann R."/>
            <person name="Jetten M.S.M."/>
            <person name="Mascher T."/>
            <person name="Medema M.H."/>
            <person name="Devos D.P."/>
            <person name="Kaster A.-K."/>
            <person name="Ovreas L."/>
            <person name="Rohde M."/>
            <person name="Galperin M.Y."/>
            <person name="Jogler C."/>
        </authorList>
    </citation>
    <scope>NUCLEOTIDE SEQUENCE [LARGE SCALE GENOMIC DNA]</scope>
    <source>
        <strain evidence="2 3">Pan241w</strain>
    </source>
</reference>
<proteinExistence type="predicted"/>
<dbReference type="Proteomes" id="UP000317171">
    <property type="component" value="Chromosome"/>
</dbReference>
<dbReference type="AlphaFoldDB" id="A0A517RIE5"/>
<feature type="transmembrane region" description="Helical" evidence="1">
    <location>
        <begin position="193"/>
        <end position="211"/>
    </location>
</feature>
<dbReference type="EMBL" id="CP036269">
    <property type="protein sequence ID" value="QDT43657.1"/>
    <property type="molecule type" value="Genomic_DNA"/>
</dbReference>
<dbReference type="KEGG" id="gaz:Pan241w_37590"/>
<keyword evidence="1" id="KW-0812">Transmembrane</keyword>
<protein>
    <submittedName>
        <fullName evidence="2">Uncharacterized protein</fullName>
    </submittedName>
</protein>
<name>A0A517RIE5_9PLAN</name>
<dbReference type="RefSeq" id="WP_145218503.1">
    <property type="nucleotide sequence ID" value="NZ_CP036269.1"/>
</dbReference>
<dbReference type="OrthoDB" id="9850967at2"/>
<keyword evidence="1" id="KW-1133">Transmembrane helix</keyword>
<sequence length="225" mass="24967">MPSPLKSFAFVCLLLSSVSAEEWKSADGVISVTVPDESRFVETESQPPASIIWTSTDETLTLMIAEVKIPPNMPLRQSSIEKGITEELGGQILHSTSEMRQGYELFTIINQSQDFTPELIMTQKIVDINDKVYKLMAMGFGKDVRSDPDAEKFLSSFKIHVTRRDTPPQAAPDSRGVSTNPETDMVDFISQKLGAIGILLLMICGIVTLVLRTSKRDEPTDQKEQ</sequence>
<keyword evidence="1" id="KW-0472">Membrane</keyword>
<evidence type="ECO:0000313" key="3">
    <source>
        <dbReference type="Proteomes" id="UP000317171"/>
    </source>
</evidence>
<evidence type="ECO:0000313" key="2">
    <source>
        <dbReference type="EMBL" id="QDT43657.1"/>
    </source>
</evidence>